<name>A0A397J536_9GLOM</name>
<keyword evidence="1" id="KW-0472">Membrane</keyword>
<keyword evidence="3" id="KW-1185">Reference proteome</keyword>
<evidence type="ECO:0000313" key="3">
    <source>
        <dbReference type="Proteomes" id="UP000266861"/>
    </source>
</evidence>
<dbReference type="OrthoDB" id="2338767at2759"/>
<protein>
    <submittedName>
        <fullName evidence="2">Uncharacterized protein</fullName>
    </submittedName>
</protein>
<organism evidence="2 3">
    <name type="scientific">Diversispora epigaea</name>
    <dbReference type="NCBI Taxonomy" id="1348612"/>
    <lineage>
        <taxon>Eukaryota</taxon>
        <taxon>Fungi</taxon>
        <taxon>Fungi incertae sedis</taxon>
        <taxon>Mucoromycota</taxon>
        <taxon>Glomeromycotina</taxon>
        <taxon>Glomeromycetes</taxon>
        <taxon>Diversisporales</taxon>
        <taxon>Diversisporaceae</taxon>
        <taxon>Diversispora</taxon>
    </lineage>
</organism>
<feature type="transmembrane region" description="Helical" evidence="1">
    <location>
        <begin position="12"/>
        <end position="31"/>
    </location>
</feature>
<proteinExistence type="predicted"/>
<evidence type="ECO:0000313" key="2">
    <source>
        <dbReference type="EMBL" id="RHZ83419.1"/>
    </source>
</evidence>
<gene>
    <name evidence="2" type="ORF">Glove_94g38</name>
</gene>
<dbReference type="Proteomes" id="UP000266861">
    <property type="component" value="Unassembled WGS sequence"/>
</dbReference>
<dbReference type="EMBL" id="PQFF01000089">
    <property type="protein sequence ID" value="RHZ83419.1"/>
    <property type="molecule type" value="Genomic_DNA"/>
</dbReference>
<keyword evidence="1" id="KW-0812">Transmembrane</keyword>
<reference evidence="2 3" key="1">
    <citation type="submission" date="2018-08" db="EMBL/GenBank/DDBJ databases">
        <title>Genome and evolution of the arbuscular mycorrhizal fungus Diversispora epigaea (formerly Glomus versiforme) and its bacterial endosymbionts.</title>
        <authorList>
            <person name="Sun X."/>
            <person name="Fei Z."/>
            <person name="Harrison M."/>
        </authorList>
    </citation>
    <scope>NUCLEOTIDE SEQUENCE [LARGE SCALE GENOMIC DNA]</scope>
    <source>
        <strain evidence="2 3">IT104</strain>
    </source>
</reference>
<sequence>MYKIQRNSNLNIIILLLSFFIIFSYSFPLTYDHHPNNQLIFNNTRILCGFANISFSSQIPPSNPPVPFYGHFSSCETSHGSTIINGRFYNLPNNDTNPKNYYLYLLYPDNKMRRDLSWIFTKGLKIKRDSGGIVREAILSLTFRKKSDFPLRGASSYVGGWVKVYHIQNSVITSAGPARIH</sequence>
<dbReference type="AlphaFoldDB" id="A0A397J536"/>
<keyword evidence="1" id="KW-1133">Transmembrane helix</keyword>
<accession>A0A397J536</accession>
<evidence type="ECO:0000256" key="1">
    <source>
        <dbReference type="SAM" id="Phobius"/>
    </source>
</evidence>
<comment type="caution">
    <text evidence="2">The sequence shown here is derived from an EMBL/GenBank/DDBJ whole genome shotgun (WGS) entry which is preliminary data.</text>
</comment>